<dbReference type="EMBL" id="FPCH01000002">
    <property type="protein sequence ID" value="SFV33767.1"/>
    <property type="molecule type" value="Genomic_DNA"/>
</dbReference>
<dbReference type="GO" id="GO:0005737">
    <property type="term" value="C:cytoplasm"/>
    <property type="evidence" value="ECO:0007669"/>
    <property type="project" value="UniProtKB-SubCell"/>
</dbReference>
<dbReference type="PROSITE" id="PS00380">
    <property type="entry name" value="RHODANESE_1"/>
    <property type="match status" value="1"/>
</dbReference>
<dbReference type="PROSITE" id="PS00683">
    <property type="entry name" value="RHODANESE_2"/>
    <property type="match status" value="1"/>
</dbReference>
<feature type="domain" description="Rhodanese" evidence="8">
    <location>
        <begin position="186"/>
        <end position="300"/>
    </location>
</feature>
<organism evidence="9 10">
    <name type="scientific">Hyphomicrobium facile</name>
    <dbReference type="NCBI Taxonomy" id="51670"/>
    <lineage>
        <taxon>Bacteria</taxon>
        <taxon>Pseudomonadati</taxon>
        <taxon>Pseudomonadota</taxon>
        <taxon>Alphaproteobacteria</taxon>
        <taxon>Hyphomicrobiales</taxon>
        <taxon>Hyphomicrobiaceae</taxon>
        <taxon>Hyphomicrobium</taxon>
    </lineage>
</organism>
<evidence type="ECO:0000313" key="9">
    <source>
        <dbReference type="EMBL" id="SFV33767.1"/>
    </source>
</evidence>
<evidence type="ECO:0000256" key="2">
    <source>
        <dbReference type="ARBA" id="ARBA00022490"/>
    </source>
</evidence>
<dbReference type="GO" id="GO:0016784">
    <property type="term" value="F:3-mercaptopyruvate sulfurtransferase activity"/>
    <property type="evidence" value="ECO:0007669"/>
    <property type="project" value="UniProtKB-EC"/>
</dbReference>
<dbReference type="Proteomes" id="UP000199423">
    <property type="component" value="Unassembled WGS sequence"/>
</dbReference>
<reference evidence="10" key="1">
    <citation type="submission" date="2016-10" db="EMBL/GenBank/DDBJ databases">
        <authorList>
            <person name="Varghese N."/>
            <person name="Submissions S."/>
        </authorList>
    </citation>
    <scope>NUCLEOTIDE SEQUENCE [LARGE SCALE GENOMIC DNA]</scope>
    <source>
        <strain evidence="10">DSM 1565</strain>
    </source>
</reference>
<evidence type="ECO:0000259" key="8">
    <source>
        <dbReference type="PROSITE" id="PS50206"/>
    </source>
</evidence>
<dbReference type="AlphaFoldDB" id="A0A1I7NGG5"/>
<dbReference type="STRING" id="51670.SAMN04488557_2105"/>
<name>A0A1I7NGG5_9HYPH</name>
<gene>
    <name evidence="9" type="ORF">SAMN04488557_2105</name>
</gene>
<dbReference type="CDD" id="cd01448">
    <property type="entry name" value="TST_Repeat_1"/>
    <property type="match status" value="1"/>
</dbReference>
<dbReference type="InterPro" id="IPR036873">
    <property type="entry name" value="Rhodanese-like_dom_sf"/>
</dbReference>
<evidence type="ECO:0000256" key="4">
    <source>
        <dbReference type="ARBA" id="ARBA00022737"/>
    </source>
</evidence>
<evidence type="ECO:0000256" key="3">
    <source>
        <dbReference type="ARBA" id="ARBA00022679"/>
    </source>
</evidence>
<keyword evidence="9" id="KW-0670">Pyruvate</keyword>
<evidence type="ECO:0000256" key="5">
    <source>
        <dbReference type="ARBA" id="ARBA00051793"/>
    </source>
</evidence>
<dbReference type="InterPro" id="IPR001763">
    <property type="entry name" value="Rhodanese-like_dom"/>
</dbReference>
<feature type="region of interest" description="Disordered" evidence="7">
    <location>
        <begin position="196"/>
        <end position="232"/>
    </location>
</feature>
<dbReference type="FunFam" id="3.40.250.10:FF:000015">
    <property type="entry name" value="Sulfurtransferase"/>
    <property type="match status" value="1"/>
</dbReference>
<accession>A0A1I7NGG5</accession>
<proteinExistence type="predicted"/>
<feature type="domain" description="Rhodanese" evidence="8">
    <location>
        <begin position="38"/>
        <end position="155"/>
    </location>
</feature>
<keyword evidence="2" id="KW-0963">Cytoplasm</keyword>
<dbReference type="SUPFAM" id="SSF52821">
    <property type="entry name" value="Rhodanese/Cell cycle control phosphatase"/>
    <property type="match status" value="2"/>
</dbReference>
<sequence length="305" mass="33517">MCFRPQNKAVISKPWEISLPVTAKNWIVETDWLAEHLSSPDLIILDGSWHLPTANRDAKKEYLAEHIPGALFFDIDDLSDEKSPLPHMLPSTVKFASRMKKMGIGDGARIVVYDTTGIFSAARVWWTFRAMGHRDVAVLNGGLRKWKAEGRALEDGLPPKRSERHYSPLQNTEIIRDLDDMKALLKKNGVQLVDARPAGRFEGTEAEPRPGLRQGHIPGSKNIPSQQLLNSDGTYKSPEEIVTLFKNVGIDVSKPVVTTCGSGVTASMLALALAVVGQTNASVYDGSWAEWGQENGLPIETGPAK</sequence>
<keyword evidence="3 6" id="KW-0808">Transferase</keyword>
<dbReference type="Pfam" id="PF00581">
    <property type="entry name" value="Rhodanese"/>
    <property type="match status" value="2"/>
</dbReference>
<dbReference type="InterPro" id="IPR001307">
    <property type="entry name" value="Thiosulphate_STrfase_CS"/>
</dbReference>
<keyword evidence="10" id="KW-1185">Reference proteome</keyword>
<dbReference type="PANTHER" id="PTHR11364">
    <property type="entry name" value="THIOSULFATE SULFERTANSFERASE"/>
    <property type="match status" value="1"/>
</dbReference>
<dbReference type="Gene3D" id="3.40.250.10">
    <property type="entry name" value="Rhodanese-like domain"/>
    <property type="match status" value="2"/>
</dbReference>
<protein>
    <recommendedName>
        <fullName evidence="6">Sulfurtransferase</fullName>
    </recommendedName>
</protein>
<dbReference type="InterPro" id="IPR045078">
    <property type="entry name" value="TST/MPST-like"/>
</dbReference>
<evidence type="ECO:0000256" key="7">
    <source>
        <dbReference type="SAM" id="MobiDB-lite"/>
    </source>
</evidence>
<dbReference type="NCBIfam" id="NF008557">
    <property type="entry name" value="PRK11493.1"/>
    <property type="match status" value="1"/>
</dbReference>
<evidence type="ECO:0000313" key="10">
    <source>
        <dbReference type="Proteomes" id="UP000199423"/>
    </source>
</evidence>
<dbReference type="FunFam" id="3.40.250.10:FF:000001">
    <property type="entry name" value="Sulfurtransferase"/>
    <property type="match status" value="1"/>
</dbReference>
<dbReference type="SMART" id="SM00450">
    <property type="entry name" value="RHOD"/>
    <property type="match status" value="2"/>
</dbReference>
<dbReference type="PROSITE" id="PS50206">
    <property type="entry name" value="RHODANESE_3"/>
    <property type="match status" value="2"/>
</dbReference>
<dbReference type="PANTHER" id="PTHR11364:SF27">
    <property type="entry name" value="SULFURTRANSFERASE"/>
    <property type="match status" value="1"/>
</dbReference>
<comment type="subcellular location">
    <subcellularLocation>
        <location evidence="1">Cytoplasm</location>
    </subcellularLocation>
</comment>
<evidence type="ECO:0000256" key="6">
    <source>
        <dbReference type="RuleBase" id="RU000507"/>
    </source>
</evidence>
<comment type="catalytic activity">
    <reaction evidence="5">
        <text>2-oxo-3-sulfanylpropanoate + [thioredoxin]-dithiol = [thioredoxin]-disulfide + hydrogen sulfide + pyruvate + H(+)</text>
        <dbReference type="Rhea" id="RHEA:21740"/>
        <dbReference type="Rhea" id="RHEA-COMP:10698"/>
        <dbReference type="Rhea" id="RHEA-COMP:10700"/>
        <dbReference type="ChEBI" id="CHEBI:15361"/>
        <dbReference type="ChEBI" id="CHEBI:15378"/>
        <dbReference type="ChEBI" id="CHEBI:29919"/>
        <dbReference type="ChEBI" id="CHEBI:29950"/>
        <dbReference type="ChEBI" id="CHEBI:50058"/>
        <dbReference type="ChEBI" id="CHEBI:57678"/>
        <dbReference type="EC" id="2.8.1.2"/>
    </reaction>
    <physiologicalReaction direction="left-to-right" evidence="5">
        <dbReference type="Rhea" id="RHEA:21741"/>
    </physiologicalReaction>
</comment>
<feature type="compositionally biased region" description="Polar residues" evidence="7">
    <location>
        <begin position="222"/>
        <end position="232"/>
    </location>
</feature>
<evidence type="ECO:0000256" key="1">
    <source>
        <dbReference type="ARBA" id="ARBA00004496"/>
    </source>
</evidence>
<dbReference type="CDD" id="cd01449">
    <property type="entry name" value="TST_Repeat_2"/>
    <property type="match status" value="1"/>
</dbReference>
<dbReference type="GO" id="GO:0004792">
    <property type="term" value="F:thiosulfate-cyanide sulfurtransferase activity"/>
    <property type="evidence" value="ECO:0007669"/>
    <property type="project" value="InterPro"/>
</dbReference>
<keyword evidence="4" id="KW-0677">Repeat</keyword>
<feature type="compositionally biased region" description="Basic and acidic residues" evidence="7">
    <location>
        <begin position="197"/>
        <end position="210"/>
    </location>
</feature>